<dbReference type="Proteomes" id="UP001060085">
    <property type="component" value="Linkage Group LG04"/>
</dbReference>
<accession>A0ACC0B1Y3</accession>
<name>A0ACC0B1Y3_CATRO</name>
<dbReference type="EMBL" id="CM044704">
    <property type="protein sequence ID" value="KAI5666592.1"/>
    <property type="molecule type" value="Genomic_DNA"/>
</dbReference>
<sequence length="196" mass="22538">MILFLLIPLHGNQSNPKKRGRGPSKDITLKEGQVIQVEFSDQMQPIGKSKNTFMTYLGHITHNDTTSASAYRINSMKSLGKRWRGWKSSIKRKFFCGRSKEEALAVAEINKRNWSMHGAPHRCARKAFAIIREENSTKERLKEFPDEEQTVALRNRIFKEFMGPTGHGYMRIMGLVQLPHRCVGKQAHLKTRLMSL</sequence>
<gene>
    <name evidence="1" type="ORF">M9H77_16445</name>
</gene>
<reference evidence="2" key="1">
    <citation type="journal article" date="2023" name="Nat. Plants">
        <title>Single-cell RNA sequencing provides a high-resolution roadmap for understanding the multicellular compartmentation of specialized metabolism.</title>
        <authorList>
            <person name="Sun S."/>
            <person name="Shen X."/>
            <person name="Li Y."/>
            <person name="Li Y."/>
            <person name="Wang S."/>
            <person name="Li R."/>
            <person name="Zhang H."/>
            <person name="Shen G."/>
            <person name="Guo B."/>
            <person name="Wei J."/>
            <person name="Xu J."/>
            <person name="St-Pierre B."/>
            <person name="Chen S."/>
            <person name="Sun C."/>
        </authorList>
    </citation>
    <scope>NUCLEOTIDE SEQUENCE [LARGE SCALE GENOMIC DNA]</scope>
</reference>
<comment type="caution">
    <text evidence="1">The sequence shown here is derived from an EMBL/GenBank/DDBJ whole genome shotgun (WGS) entry which is preliminary data.</text>
</comment>
<evidence type="ECO:0000313" key="1">
    <source>
        <dbReference type="EMBL" id="KAI5666592.1"/>
    </source>
</evidence>
<protein>
    <submittedName>
        <fullName evidence="1">Uncharacterized protein</fullName>
    </submittedName>
</protein>
<organism evidence="1 2">
    <name type="scientific">Catharanthus roseus</name>
    <name type="common">Madagascar periwinkle</name>
    <name type="synonym">Vinca rosea</name>
    <dbReference type="NCBI Taxonomy" id="4058"/>
    <lineage>
        <taxon>Eukaryota</taxon>
        <taxon>Viridiplantae</taxon>
        <taxon>Streptophyta</taxon>
        <taxon>Embryophyta</taxon>
        <taxon>Tracheophyta</taxon>
        <taxon>Spermatophyta</taxon>
        <taxon>Magnoliopsida</taxon>
        <taxon>eudicotyledons</taxon>
        <taxon>Gunneridae</taxon>
        <taxon>Pentapetalae</taxon>
        <taxon>asterids</taxon>
        <taxon>lamiids</taxon>
        <taxon>Gentianales</taxon>
        <taxon>Apocynaceae</taxon>
        <taxon>Rauvolfioideae</taxon>
        <taxon>Vinceae</taxon>
        <taxon>Catharanthinae</taxon>
        <taxon>Catharanthus</taxon>
    </lineage>
</organism>
<evidence type="ECO:0000313" key="2">
    <source>
        <dbReference type="Proteomes" id="UP001060085"/>
    </source>
</evidence>
<keyword evidence="2" id="KW-1185">Reference proteome</keyword>
<proteinExistence type="predicted"/>